<dbReference type="GO" id="GO:0022857">
    <property type="term" value="F:transmembrane transporter activity"/>
    <property type="evidence" value="ECO:0007669"/>
    <property type="project" value="InterPro"/>
</dbReference>
<reference evidence="2 3" key="1">
    <citation type="submission" date="2019-02" db="EMBL/GenBank/DDBJ databases">
        <title>Genomic Encyclopedia of Type Strains, Phase IV (KMG-IV): sequencing the most valuable type-strain genomes for metagenomic binning, comparative biology and taxonomic classification.</title>
        <authorList>
            <person name="Goeker M."/>
        </authorList>
    </citation>
    <scope>NUCLEOTIDE SEQUENCE [LARGE SCALE GENOMIC DNA]</scope>
    <source>
        <strain evidence="2 3">DSM 16618</strain>
    </source>
</reference>
<feature type="transmembrane region" description="Helical" evidence="1">
    <location>
        <begin position="110"/>
        <end position="129"/>
    </location>
</feature>
<dbReference type="RefSeq" id="WP_130487266.1">
    <property type="nucleotide sequence ID" value="NZ_CBCSEB010000011.1"/>
</dbReference>
<evidence type="ECO:0000313" key="2">
    <source>
        <dbReference type="EMBL" id="RZS69690.1"/>
    </source>
</evidence>
<dbReference type="Proteomes" id="UP000292039">
    <property type="component" value="Unassembled WGS sequence"/>
</dbReference>
<comment type="caution">
    <text evidence="2">The sequence shown here is derived from an EMBL/GenBank/DDBJ whole genome shotgun (WGS) entry which is preliminary data.</text>
</comment>
<keyword evidence="1" id="KW-1133">Transmembrane helix</keyword>
<feature type="transmembrane region" description="Helical" evidence="1">
    <location>
        <begin position="511"/>
        <end position="533"/>
    </location>
</feature>
<feature type="transmembrane region" description="Helical" evidence="1">
    <location>
        <begin position="484"/>
        <end position="505"/>
    </location>
</feature>
<feature type="transmembrane region" description="Helical" evidence="1">
    <location>
        <begin position="445"/>
        <end position="472"/>
    </location>
</feature>
<evidence type="ECO:0000256" key="1">
    <source>
        <dbReference type="SAM" id="Phobius"/>
    </source>
</evidence>
<keyword evidence="1" id="KW-0812">Transmembrane</keyword>
<organism evidence="2 3">
    <name type="scientific">Kerstersia gyiorum</name>
    <dbReference type="NCBI Taxonomy" id="206506"/>
    <lineage>
        <taxon>Bacteria</taxon>
        <taxon>Pseudomonadati</taxon>
        <taxon>Pseudomonadota</taxon>
        <taxon>Betaproteobacteria</taxon>
        <taxon>Burkholderiales</taxon>
        <taxon>Alcaligenaceae</taxon>
        <taxon>Kerstersia</taxon>
    </lineage>
</organism>
<feature type="transmembrane region" description="Helical" evidence="1">
    <location>
        <begin position="164"/>
        <end position="183"/>
    </location>
</feature>
<feature type="transmembrane region" description="Helical" evidence="1">
    <location>
        <begin position="38"/>
        <end position="56"/>
    </location>
</feature>
<keyword evidence="1" id="KW-0472">Membrane</keyword>
<feature type="transmembrane region" description="Helical" evidence="1">
    <location>
        <begin position="136"/>
        <end position="152"/>
    </location>
</feature>
<dbReference type="AlphaFoldDB" id="A0A4V2F0E3"/>
<proteinExistence type="predicted"/>
<dbReference type="GO" id="GO:0005886">
    <property type="term" value="C:plasma membrane"/>
    <property type="evidence" value="ECO:0007669"/>
    <property type="project" value="InterPro"/>
</dbReference>
<feature type="transmembrane region" description="Helical" evidence="1">
    <location>
        <begin position="390"/>
        <end position="408"/>
    </location>
</feature>
<accession>A0A4V2F0E3</accession>
<dbReference type="Pfam" id="PF04632">
    <property type="entry name" value="FUSC"/>
    <property type="match status" value="1"/>
</dbReference>
<dbReference type="EMBL" id="SGWZ01000003">
    <property type="protein sequence ID" value="RZS69690.1"/>
    <property type="molecule type" value="Genomic_DNA"/>
</dbReference>
<sequence>MSQQLASPASASPRLSRPVQWLGRCAGQFWLFTPRNGYILRSTLAAALALVVAYLLDLEMPYSAASTVLLVINPVQGAVIGKGAWRIIGTIAGMLVAFILMSVAGQMPLLFLLGFGCWLGLCVAGMTLLRHFRASGVVVAGYTIGLATYGAMGHPEATFEHVMGRGSTVVIGVMCLGLVTALMSRRSVRGRLAALYAKLAGNAAGAIASQHGDATAAATRRLGVLGDIYALDDLLAVGKAESEELAQRAAGVRHGMASLFGALAGGAMPLAADSASAKAVQRLQAPLQQAWEQAAARLEQGAEGAGAARTLLLQARRQFISALQDTDLHHPAQEAALLIAADRLLEQLDAYLGALAGLSALSSRPVQGRLAPVRFHRDWGGALRNGVRSMLAIVLAGLFWLQTGWSYGDMMLLVLAPYCALLATAGNPAAGAWQFVKGTIWAVPAAFVCSFLIFPLLDGLPLLLLTLALFWLPGIHATSVPHRALAGLAYLVAFNTLAAAGNPMHYGLLDFLNFSAAWILATLFVVLVFQLILPRNPARDQIRLRHAIRDDSLALLRGRGAMAQAWQQRQQHRIAQLGAQLKGHPELMLQAVSDAIAALHTGREVLRIRHQLRHAALPATARKQVHNGLAKMARTARSARHPSRCAIHARRCARQLAALLAHCPVTARRDVQRALAAFTDMDALLRRHAAYFDTTS</sequence>
<name>A0A4V2F0E3_9BURK</name>
<protein>
    <submittedName>
        <fullName evidence="2">Putative membrane protein YccC</fullName>
    </submittedName>
</protein>
<feature type="transmembrane region" description="Helical" evidence="1">
    <location>
        <begin position="87"/>
        <end position="104"/>
    </location>
</feature>
<dbReference type="InterPro" id="IPR006726">
    <property type="entry name" value="PHBA_efflux_AaeB/fusaric-R"/>
</dbReference>
<gene>
    <name evidence="2" type="ORF">EV679_2296</name>
</gene>
<evidence type="ECO:0000313" key="3">
    <source>
        <dbReference type="Proteomes" id="UP000292039"/>
    </source>
</evidence>